<reference evidence="2" key="1">
    <citation type="submission" date="2014-09" db="EMBL/GenBank/DDBJ databases">
        <authorList>
            <person name="Magalhaes I.L.F."/>
            <person name="Oliveira U."/>
            <person name="Santos F.R."/>
            <person name="Vidigal T.H.D.A."/>
            <person name="Brescovit A.D."/>
            <person name="Santos A.J."/>
        </authorList>
    </citation>
    <scope>NUCLEOTIDE SEQUENCE</scope>
    <source>
        <tissue evidence="2">Shoot tissue taken approximately 20 cm above the soil surface</tissue>
    </source>
</reference>
<proteinExistence type="predicted"/>
<protein>
    <submittedName>
        <fullName evidence="2">Uncharacterized protein</fullName>
    </submittedName>
</protein>
<dbReference type="AlphaFoldDB" id="A0A0A9BE14"/>
<sequence length="184" mass="20561">MNSASMRPTTKRAQRARDLPDPPCHRNGCLRWWIQRVQKRRNHRSRSGCRVPRSCASTARMATAEANRRPDLCRTKIRVPHGALARAIPSGADRCLSFSSDKASPRSIITETGCHRARRHGRLKERRTRPCRRRYGTLDPPNGGGFAAACDGDGVTKVDAAPPEMATTSSGHLRRPLAHLPLWR</sequence>
<feature type="region of interest" description="Disordered" evidence="1">
    <location>
        <begin position="165"/>
        <end position="184"/>
    </location>
</feature>
<organism evidence="2">
    <name type="scientific">Arundo donax</name>
    <name type="common">Giant reed</name>
    <name type="synonym">Donax arundinaceus</name>
    <dbReference type="NCBI Taxonomy" id="35708"/>
    <lineage>
        <taxon>Eukaryota</taxon>
        <taxon>Viridiplantae</taxon>
        <taxon>Streptophyta</taxon>
        <taxon>Embryophyta</taxon>
        <taxon>Tracheophyta</taxon>
        <taxon>Spermatophyta</taxon>
        <taxon>Magnoliopsida</taxon>
        <taxon>Liliopsida</taxon>
        <taxon>Poales</taxon>
        <taxon>Poaceae</taxon>
        <taxon>PACMAD clade</taxon>
        <taxon>Arundinoideae</taxon>
        <taxon>Arundineae</taxon>
        <taxon>Arundo</taxon>
    </lineage>
</organism>
<name>A0A0A9BE14_ARUDO</name>
<evidence type="ECO:0000313" key="2">
    <source>
        <dbReference type="EMBL" id="JAD59480.1"/>
    </source>
</evidence>
<evidence type="ECO:0000256" key="1">
    <source>
        <dbReference type="SAM" id="MobiDB-lite"/>
    </source>
</evidence>
<feature type="region of interest" description="Disordered" evidence="1">
    <location>
        <begin position="1"/>
        <end position="20"/>
    </location>
</feature>
<accession>A0A0A9BE14</accession>
<reference evidence="2" key="2">
    <citation type="journal article" date="2015" name="Data Brief">
        <title>Shoot transcriptome of the giant reed, Arundo donax.</title>
        <authorList>
            <person name="Barrero R.A."/>
            <person name="Guerrero F.D."/>
            <person name="Moolhuijzen P."/>
            <person name="Goolsby J.A."/>
            <person name="Tidwell J."/>
            <person name="Bellgard S.E."/>
            <person name="Bellgard M.I."/>
        </authorList>
    </citation>
    <scope>NUCLEOTIDE SEQUENCE</scope>
    <source>
        <tissue evidence="2">Shoot tissue taken approximately 20 cm above the soil surface</tissue>
    </source>
</reference>
<dbReference type="EMBL" id="GBRH01238415">
    <property type="protein sequence ID" value="JAD59480.1"/>
    <property type="molecule type" value="Transcribed_RNA"/>
</dbReference>